<evidence type="ECO:0000313" key="2">
    <source>
        <dbReference type="EMBL" id="PNF15180.1"/>
    </source>
</evidence>
<dbReference type="EMBL" id="NEVH01025650">
    <property type="protein sequence ID" value="PNF15180.1"/>
    <property type="molecule type" value="Genomic_DNA"/>
</dbReference>
<evidence type="ECO:0000313" key="3">
    <source>
        <dbReference type="Proteomes" id="UP000235965"/>
    </source>
</evidence>
<dbReference type="Proteomes" id="UP000235965">
    <property type="component" value="Unassembled WGS sequence"/>
</dbReference>
<dbReference type="AlphaFoldDB" id="A0A2J7PFS3"/>
<dbReference type="PRINTS" id="PR01345">
    <property type="entry name" value="CERVTRCPTASE"/>
</dbReference>
<evidence type="ECO:0000256" key="1">
    <source>
        <dbReference type="SAM" id="Phobius"/>
    </source>
</evidence>
<dbReference type="PANTHER" id="PTHR33332">
    <property type="entry name" value="REVERSE TRANSCRIPTASE DOMAIN-CONTAINING PROTEIN"/>
    <property type="match status" value="1"/>
</dbReference>
<keyword evidence="1" id="KW-0812">Transmembrane</keyword>
<organism evidence="2 3">
    <name type="scientific">Cryptotermes secundus</name>
    <dbReference type="NCBI Taxonomy" id="105785"/>
    <lineage>
        <taxon>Eukaryota</taxon>
        <taxon>Metazoa</taxon>
        <taxon>Ecdysozoa</taxon>
        <taxon>Arthropoda</taxon>
        <taxon>Hexapoda</taxon>
        <taxon>Insecta</taxon>
        <taxon>Pterygota</taxon>
        <taxon>Neoptera</taxon>
        <taxon>Polyneoptera</taxon>
        <taxon>Dictyoptera</taxon>
        <taxon>Blattodea</taxon>
        <taxon>Blattoidea</taxon>
        <taxon>Termitoidae</taxon>
        <taxon>Kalotermitidae</taxon>
        <taxon>Cryptotermitinae</taxon>
        <taxon>Cryptotermes</taxon>
    </lineage>
</organism>
<proteinExistence type="predicted"/>
<protein>
    <submittedName>
        <fullName evidence="2">Uncharacterized protein</fullName>
    </submittedName>
</protein>
<keyword evidence="1" id="KW-1133">Transmembrane helix</keyword>
<keyword evidence="3" id="KW-1185">Reference proteome</keyword>
<reference evidence="2 3" key="1">
    <citation type="submission" date="2017-12" db="EMBL/GenBank/DDBJ databases">
        <title>Hemimetabolous genomes reveal molecular basis of termite eusociality.</title>
        <authorList>
            <person name="Harrison M.C."/>
            <person name="Jongepier E."/>
            <person name="Robertson H.M."/>
            <person name="Arning N."/>
            <person name="Bitard-Feildel T."/>
            <person name="Chao H."/>
            <person name="Childers C.P."/>
            <person name="Dinh H."/>
            <person name="Doddapaneni H."/>
            <person name="Dugan S."/>
            <person name="Gowin J."/>
            <person name="Greiner C."/>
            <person name="Han Y."/>
            <person name="Hu H."/>
            <person name="Hughes D.S.T."/>
            <person name="Huylmans A.-K."/>
            <person name="Kemena C."/>
            <person name="Kremer L.P.M."/>
            <person name="Lee S.L."/>
            <person name="Lopez-Ezquerra A."/>
            <person name="Mallet L."/>
            <person name="Monroy-Kuhn J.M."/>
            <person name="Moser A."/>
            <person name="Murali S.C."/>
            <person name="Muzny D.M."/>
            <person name="Otani S."/>
            <person name="Piulachs M.-D."/>
            <person name="Poelchau M."/>
            <person name="Qu J."/>
            <person name="Schaub F."/>
            <person name="Wada-Katsumata A."/>
            <person name="Worley K.C."/>
            <person name="Xie Q."/>
            <person name="Ylla G."/>
            <person name="Poulsen M."/>
            <person name="Gibbs R.A."/>
            <person name="Schal C."/>
            <person name="Richards S."/>
            <person name="Belles X."/>
            <person name="Korb J."/>
            <person name="Bornberg-Bauer E."/>
        </authorList>
    </citation>
    <scope>NUCLEOTIDE SEQUENCE [LARGE SCALE GENOMIC DNA]</scope>
    <source>
        <tissue evidence="2">Whole body</tissue>
    </source>
</reference>
<sequence>MLNFLSYEYQLGHAIISHTSSINDLGVFFDSKLHFHTHVNYIFSQCIKLLGLIHSITYRLPLLKCLYVLYITLVRSKLEYASEVWNSINLTDANKLEHIQQKFASVCFYRFFLHIPYTYTDALEKLSIHFLHKQRHQLDAFFLFRSFVLNPALLFWKMLAFVFVPAILWTSHCLMFVPLTSTVPLLGAPMLPTRWVKISTYLKSEQFLSITLNLKLLIIFDNTPNITCVYVCKI</sequence>
<comment type="caution">
    <text evidence="2">The sequence shown here is derived from an EMBL/GenBank/DDBJ whole genome shotgun (WGS) entry which is preliminary data.</text>
</comment>
<keyword evidence="1" id="KW-0472">Membrane</keyword>
<gene>
    <name evidence="2" type="ORF">B7P43_G14670</name>
</gene>
<dbReference type="InParanoid" id="A0A2J7PFS3"/>
<feature type="transmembrane region" description="Helical" evidence="1">
    <location>
        <begin position="169"/>
        <end position="191"/>
    </location>
</feature>
<accession>A0A2J7PFS3</accession>
<name>A0A2J7PFS3_9NEOP</name>
<feature type="transmembrane region" description="Helical" evidence="1">
    <location>
        <begin position="142"/>
        <end position="163"/>
    </location>
</feature>